<evidence type="ECO:0000256" key="2">
    <source>
        <dbReference type="SAM" id="SignalP"/>
    </source>
</evidence>
<organism evidence="3 4">
    <name type="scientific">Biomphalaria glabrata</name>
    <name type="common">Bloodfluke planorb</name>
    <name type="synonym">Freshwater snail</name>
    <dbReference type="NCBI Taxonomy" id="6526"/>
    <lineage>
        <taxon>Eukaryota</taxon>
        <taxon>Metazoa</taxon>
        <taxon>Spiralia</taxon>
        <taxon>Lophotrochozoa</taxon>
        <taxon>Mollusca</taxon>
        <taxon>Gastropoda</taxon>
        <taxon>Heterobranchia</taxon>
        <taxon>Euthyneura</taxon>
        <taxon>Panpulmonata</taxon>
        <taxon>Hygrophila</taxon>
        <taxon>Lymnaeoidea</taxon>
        <taxon>Planorbidae</taxon>
        <taxon>Biomphalaria</taxon>
    </lineage>
</organism>
<keyword evidence="2" id="KW-0732">Signal</keyword>
<feature type="signal peptide" evidence="2">
    <location>
        <begin position="1"/>
        <end position="24"/>
    </location>
</feature>
<dbReference type="PANTHER" id="PTHR33995">
    <property type="entry name" value="PROTEIN CBG18546"/>
    <property type="match status" value="1"/>
</dbReference>
<feature type="compositionally biased region" description="Low complexity" evidence="1">
    <location>
        <begin position="130"/>
        <end position="143"/>
    </location>
</feature>
<keyword evidence="3" id="KW-1185">Reference proteome</keyword>
<dbReference type="AlphaFoldDB" id="A0A9W2YCE1"/>
<name>A0A9W2YCE1_BIOGL</name>
<gene>
    <name evidence="4" type="primary">LOC106059034</name>
</gene>
<proteinExistence type="predicted"/>
<dbReference type="Proteomes" id="UP001165740">
    <property type="component" value="Chromosome 1"/>
</dbReference>
<sequence>MYIILSELFFVLAFCFIRLGLTVGHNNEGSVLAQERSHIPVSAGNRVEPYVHAPETSTLHSASQNALLAQDSSHKAQQDIVVLAALSGHIPNSNANGNAYGKLTLPTLINILSGSSTPAYDLDHSHRTPTGTQTTDSSDGSTQKTAPVLSGVMCYDEGPLVIQKNLPCEEKGLPKGNLTGQTLAQLLRNEGGGFMGDLISFEPPAHLRNLDLQTLNKSSWLNQNATDILLKLQEMLHIQKQHQAHTKQNIQFYLSKGDFSNMLLLAHSLIKSLEQVFVLNICTVSVSELGEISSDNEKFSSCVILVSEVDNLKSIHEDLLGVLTQDSDNVPSVQIEVSVSRGLNDDNNSHLSATLNATKHQKINELLQKLKDLQEDTKHLVFLHSRLLNATFSFQQALRTLESDLFKKLMKLSLFNNSVQSTSEEADSKTLVGNLTMISNSSINENAPILAESFTNISSVVELLKDLKSNVTYLANLMSEANVTLPEPSPLIDTWAAWNSLNLRVKRSITGFAFTEEVCQRQGSLINQTNYLSLCTTCVKTTVLDSNYFPRYLTEKVCDRGTSNNPLYHYGCLNIPEGQEPGRPGGLCQQQQIHVILLRKIPGRCMKIRSQGQEMITDQWESTTHPLRVGCECVINQNSALARMAVFP</sequence>
<dbReference type="OrthoDB" id="5977230at2759"/>
<feature type="chain" id="PRO_5040868093" evidence="2">
    <location>
        <begin position="25"/>
        <end position="648"/>
    </location>
</feature>
<dbReference type="RefSeq" id="XP_055860250.1">
    <property type="nucleotide sequence ID" value="XM_056004275.1"/>
</dbReference>
<dbReference type="InterPro" id="IPR029034">
    <property type="entry name" value="Cystine-knot_cytokine"/>
</dbReference>
<feature type="region of interest" description="Disordered" evidence="1">
    <location>
        <begin position="120"/>
        <end position="145"/>
    </location>
</feature>
<evidence type="ECO:0000313" key="3">
    <source>
        <dbReference type="Proteomes" id="UP001165740"/>
    </source>
</evidence>
<dbReference type="OMA" id="AMEDITY"/>
<reference evidence="4" key="1">
    <citation type="submission" date="2025-08" db="UniProtKB">
        <authorList>
            <consortium name="RefSeq"/>
        </authorList>
    </citation>
    <scope>IDENTIFICATION</scope>
</reference>
<dbReference type="PANTHER" id="PTHR33995:SF7">
    <property type="entry name" value="BURSICON SUBUNIT ALPHA-RELATED"/>
    <property type="match status" value="1"/>
</dbReference>
<dbReference type="GeneID" id="106059034"/>
<protein>
    <submittedName>
        <fullName evidence="4">Uncharacterized protein LOC106059034</fullName>
    </submittedName>
</protein>
<dbReference type="SUPFAM" id="SSF57501">
    <property type="entry name" value="Cystine-knot cytokines"/>
    <property type="match status" value="1"/>
</dbReference>
<accession>A0A9W2YCE1</accession>
<evidence type="ECO:0000313" key="4">
    <source>
        <dbReference type="RefSeq" id="XP_055860250.1"/>
    </source>
</evidence>
<evidence type="ECO:0000256" key="1">
    <source>
        <dbReference type="SAM" id="MobiDB-lite"/>
    </source>
</evidence>